<dbReference type="AlphaFoldDB" id="A0A0A9AT86"/>
<evidence type="ECO:0000313" key="1">
    <source>
        <dbReference type="EMBL" id="JAD50317.1"/>
    </source>
</evidence>
<organism evidence="1">
    <name type="scientific">Arundo donax</name>
    <name type="common">Giant reed</name>
    <name type="synonym">Donax arundinaceus</name>
    <dbReference type="NCBI Taxonomy" id="35708"/>
    <lineage>
        <taxon>Eukaryota</taxon>
        <taxon>Viridiplantae</taxon>
        <taxon>Streptophyta</taxon>
        <taxon>Embryophyta</taxon>
        <taxon>Tracheophyta</taxon>
        <taxon>Spermatophyta</taxon>
        <taxon>Magnoliopsida</taxon>
        <taxon>Liliopsida</taxon>
        <taxon>Poales</taxon>
        <taxon>Poaceae</taxon>
        <taxon>PACMAD clade</taxon>
        <taxon>Arundinoideae</taxon>
        <taxon>Arundineae</taxon>
        <taxon>Arundo</taxon>
    </lineage>
</organism>
<protein>
    <submittedName>
        <fullName evidence="1">Uncharacterized protein</fullName>
    </submittedName>
</protein>
<reference evidence="1" key="1">
    <citation type="submission" date="2014-09" db="EMBL/GenBank/DDBJ databases">
        <authorList>
            <person name="Magalhaes I.L.F."/>
            <person name="Oliveira U."/>
            <person name="Santos F.R."/>
            <person name="Vidigal T.H.D.A."/>
            <person name="Brescovit A.D."/>
            <person name="Santos A.J."/>
        </authorList>
    </citation>
    <scope>NUCLEOTIDE SEQUENCE</scope>
    <source>
        <tissue evidence="1">Shoot tissue taken approximately 20 cm above the soil surface</tissue>
    </source>
</reference>
<sequence>MQTLITYSTRCKLFKKYINTIQKIICAAIIPELLTRQIVVL</sequence>
<proteinExistence type="predicted"/>
<dbReference type="EMBL" id="GBRH01247578">
    <property type="protein sequence ID" value="JAD50317.1"/>
    <property type="molecule type" value="Transcribed_RNA"/>
</dbReference>
<name>A0A0A9AT86_ARUDO</name>
<accession>A0A0A9AT86</accession>
<reference evidence="1" key="2">
    <citation type="journal article" date="2015" name="Data Brief">
        <title>Shoot transcriptome of the giant reed, Arundo donax.</title>
        <authorList>
            <person name="Barrero R.A."/>
            <person name="Guerrero F.D."/>
            <person name="Moolhuijzen P."/>
            <person name="Goolsby J.A."/>
            <person name="Tidwell J."/>
            <person name="Bellgard S.E."/>
            <person name="Bellgard M.I."/>
        </authorList>
    </citation>
    <scope>NUCLEOTIDE SEQUENCE</scope>
    <source>
        <tissue evidence="1">Shoot tissue taken approximately 20 cm above the soil surface</tissue>
    </source>
</reference>